<comment type="caution">
    <text evidence="8">The sequence shown here is derived from an EMBL/GenBank/DDBJ whole genome shotgun (WGS) entry which is preliminary data.</text>
</comment>
<feature type="domain" description="Methyl-accepting transducer" evidence="7">
    <location>
        <begin position="1"/>
        <end position="132"/>
    </location>
</feature>
<dbReference type="GO" id="GO:0004888">
    <property type="term" value="F:transmembrane signaling receptor activity"/>
    <property type="evidence" value="ECO:0007669"/>
    <property type="project" value="InterPro"/>
</dbReference>
<evidence type="ECO:0000313" key="9">
    <source>
        <dbReference type="Proteomes" id="UP000189286"/>
    </source>
</evidence>
<dbReference type="AlphaFoldDB" id="A0A1V2R6C5"/>
<name>A0A1V2R6C5_9GAMM</name>
<dbReference type="InterPro" id="IPR051310">
    <property type="entry name" value="MCP_chemotaxis"/>
</dbReference>
<reference evidence="9" key="1">
    <citation type="submission" date="2016-11" db="EMBL/GenBank/DDBJ databases">
        <authorList>
            <person name="Panda P."/>
            <person name="Visnovsky S."/>
            <person name="Pitman A."/>
        </authorList>
    </citation>
    <scope>NUCLEOTIDE SEQUENCE [LARGE SCALE GENOMIC DNA]</scope>
    <source>
        <strain evidence="9">ICMP 9972</strain>
    </source>
</reference>
<dbReference type="SMART" id="SM00283">
    <property type="entry name" value="MA"/>
    <property type="match status" value="1"/>
</dbReference>
<dbReference type="SUPFAM" id="SSF58104">
    <property type="entry name" value="Methyl-accepting chemotaxis protein (MCP) signaling domain"/>
    <property type="match status" value="1"/>
</dbReference>
<dbReference type="GO" id="GO:0007165">
    <property type="term" value="P:signal transduction"/>
    <property type="evidence" value="ECO:0007669"/>
    <property type="project" value="UniProtKB-KW"/>
</dbReference>
<dbReference type="PANTHER" id="PTHR43531:SF14">
    <property type="entry name" value="METHYL-ACCEPTING CHEMOTAXIS PROTEIN I-RELATED"/>
    <property type="match status" value="1"/>
</dbReference>
<dbReference type="PANTHER" id="PTHR43531">
    <property type="entry name" value="PROTEIN ICFG"/>
    <property type="match status" value="1"/>
</dbReference>
<evidence type="ECO:0000313" key="8">
    <source>
        <dbReference type="EMBL" id="ONK07915.1"/>
    </source>
</evidence>
<evidence type="ECO:0000256" key="5">
    <source>
        <dbReference type="PROSITE-ProRule" id="PRU00284"/>
    </source>
</evidence>
<proteinExistence type="inferred from homology"/>
<dbReference type="PROSITE" id="PS50111">
    <property type="entry name" value="CHEMOTAXIS_TRANSDUC_2"/>
    <property type="match status" value="1"/>
</dbReference>
<keyword evidence="3 5" id="KW-0807">Transducer</keyword>
<evidence type="ECO:0000259" key="7">
    <source>
        <dbReference type="PROSITE" id="PS50111"/>
    </source>
</evidence>
<evidence type="ECO:0000256" key="2">
    <source>
        <dbReference type="ARBA" id="ARBA00022500"/>
    </source>
</evidence>
<dbReference type="InterPro" id="IPR004090">
    <property type="entry name" value="Chemotax_Me-accpt_rcpt"/>
</dbReference>
<feature type="compositionally biased region" description="Basic and acidic residues" evidence="6">
    <location>
        <begin position="177"/>
        <end position="186"/>
    </location>
</feature>
<protein>
    <recommendedName>
        <fullName evidence="7">Methyl-accepting transducer domain-containing protein</fullName>
    </recommendedName>
</protein>
<keyword evidence="1" id="KW-0488">Methylation</keyword>
<comment type="similarity">
    <text evidence="4">Belongs to the methyl-accepting chemotaxis (MCP) protein family.</text>
</comment>
<evidence type="ECO:0000256" key="1">
    <source>
        <dbReference type="ARBA" id="ARBA00022481"/>
    </source>
</evidence>
<evidence type="ECO:0000256" key="6">
    <source>
        <dbReference type="SAM" id="MobiDB-lite"/>
    </source>
</evidence>
<keyword evidence="2" id="KW-0145">Chemotaxis</keyword>
<dbReference type="PRINTS" id="PR00260">
    <property type="entry name" value="CHEMTRNSDUCR"/>
</dbReference>
<dbReference type="Gene3D" id="1.10.287.950">
    <property type="entry name" value="Methyl-accepting chemotaxis protein"/>
    <property type="match status" value="1"/>
</dbReference>
<dbReference type="GO" id="GO:0006935">
    <property type="term" value="P:chemotaxis"/>
    <property type="evidence" value="ECO:0007669"/>
    <property type="project" value="UniProtKB-KW"/>
</dbReference>
<dbReference type="EMBL" id="MPUJ01000003">
    <property type="protein sequence ID" value="ONK07915.1"/>
    <property type="molecule type" value="Genomic_DNA"/>
</dbReference>
<evidence type="ECO:0000256" key="3">
    <source>
        <dbReference type="ARBA" id="ARBA00023224"/>
    </source>
</evidence>
<dbReference type="OrthoDB" id="9765776at2"/>
<gene>
    <name evidence="8" type="ORF">BSK71_05710</name>
</gene>
<feature type="region of interest" description="Disordered" evidence="6">
    <location>
        <begin position="153"/>
        <end position="186"/>
    </location>
</feature>
<organism evidence="8 9">
    <name type="scientific">Pectobacterium actinidiae</name>
    <dbReference type="NCBI Taxonomy" id="1507808"/>
    <lineage>
        <taxon>Bacteria</taxon>
        <taxon>Pseudomonadati</taxon>
        <taxon>Pseudomonadota</taxon>
        <taxon>Gammaproteobacteria</taxon>
        <taxon>Enterobacterales</taxon>
        <taxon>Pectobacteriaceae</taxon>
        <taxon>Pectobacterium</taxon>
    </lineage>
</organism>
<dbReference type="InterPro" id="IPR004089">
    <property type="entry name" value="MCPsignal_dom"/>
</dbReference>
<dbReference type="Proteomes" id="UP000189286">
    <property type="component" value="Unassembled WGS sequence"/>
</dbReference>
<evidence type="ECO:0000256" key="4">
    <source>
        <dbReference type="ARBA" id="ARBA00029447"/>
    </source>
</evidence>
<accession>A0A1V2R6C5</accession>
<dbReference type="Pfam" id="PF00015">
    <property type="entry name" value="MCPsignal"/>
    <property type="match status" value="1"/>
</dbReference>
<dbReference type="GO" id="GO:0005886">
    <property type="term" value="C:plasma membrane"/>
    <property type="evidence" value="ECO:0007669"/>
    <property type="project" value="TreeGrafter"/>
</dbReference>
<sequence>MANKGGNIVNHVVTTMHDITTSSQKIADITSVINSLAQRSAQAAKEIEGLIAESVARINTGSEQVAQAGDTMNHIVRSVTRVTDLMGEIASASEEQSRGISQVSVAVTEMDGVTQQNASLVQESAAAAASLEEQAHQLTEAVAVFQLPGHASRSSLNVRPLSHTKALPTPKTSGKTKAHENNWETF</sequence>